<dbReference type="RefSeq" id="WP_345714749.1">
    <property type="nucleotide sequence ID" value="NZ_BAABFP010000002.1"/>
</dbReference>
<evidence type="ECO:0000256" key="3">
    <source>
        <dbReference type="ARBA" id="ARBA00022448"/>
    </source>
</evidence>
<keyword evidence="5 9" id="KW-0812">Transmembrane</keyword>
<dbReference type="PANTHER" id="PTHR21716">
    <property type="entry name" value="TRANSMEMBRANE PROTEIN"/>
    <property type="match status" value="1"/>
</dbReference>
<evidence type="ECO:0000256" key="9">
    <source>
        <dbReference type="SAM" id="Phobius"/>
    </source>
</evidence>
<accession>A0ABW1JHH8</accession>
<feature type="transmembrane region" description="Helical" evidence="9">
    <location>
        <begin position="269"/>
        <end position="289"/>
    </location>
</feature>
<comment type="subcellular location">
    <subcellularLocation>
        <location evidence="1">Cell membrane</location>
        <topology evidence="1">Multi-pass membrane protein</topology>
    </subcellularLocation>
</comment>
<evidence type="ECO:0000256" key="8">
    <source>
        <dbReference type="SAM" id="MobiDB-lite"/>
    </source>
</evidence>
<keyword evidence="4" id="KW-1003">Cell membrane</keyword>
<evidence type="ECO:0000256" key="6">
    <source>
        <dbReference type="ARBA" id="ARBA00022989"/>
    </source>
</evidence>
<feature type="transmembrane region" description="Helical" evidence="9">
    <location>
        <begin position="131"/>
        <end position="152"/>
    </location>
</feature>
<reference evidence="11" key="1">
    <citation type="journal article" date="2019" name="Int. J. Syst. Evol. Microbiol.">
        <title>The Global Catalogue of Microorganisms (GCM) 10K type strain sequencing project: providing services to taxonomists for standard genome sequencing and annotation.</title>
        <authorList>
            <consortium name="The Broad Institute Genomics Platform"/>
            <consortium name="The Broad Institute Genome Sequencing Center for Infectious Disease"/>
            <person name="Wu L."/>
            <person name="Ma J."/>
        </authorList>
    </citation>
    <scope>NUCLEOTIDE SEQUENCE [LARGE SCALE GENOMIC DNA]</scope>
    <source>
        <strain evidence="11">KACC 14249</strain>
    </source>
</reference>
<feature type="transmembrane region" description="Helical" evidence="9">
    <location>
        <begin position="75"/>
        <end position="95"/>
    </location>
</feature>
<evidence type="ECO:0000313" key="10">
    <source>
        <dbReference type="EMBL" id="MFC6008807.1"/>
    </source>
</evidence>
<gene>
    <name evidence="10" type="ORF">ACFQDO_16865</name>
</gene>
<sequence>MIRRKNAQGDDQPAAAVSDREVTARADAAESASAAVQTASDAVGEAAVVAAGGKGADDDSSFGLPGAPLNRHSPFYLGFFGAIGALIGWGLLSLVSQLSSVLTLLAISLFLALGLDPVVQAVQAKGIKRGPSVALVFVTVILLFVGIIALLVPPVVKEAVELANNAPDLVAKLQRNDQLNKLDDQYHFLDQIQKQLHEKDFWTSLFGGVLGAGKAVVSGLFSAFTVLVLTLYLTASLPAAKASVYRMVPRTRRQRVTFLSEEISKRVGGYFLGQVGVATLNAVCSYIMMKIVGVPYSAVLAVTVGLFGLIPMVGATIGAVIVVIVAFFDSTRSAVIVAIYYVVYQQVENYVIAPRIMSRTVAVPGAITVVAALAGGTLLGVLGALMAIPVAAGLLLIYREVLLPRQQAH</sequence>
<name>A0ABW1JHH8_9ACTN</name>
<comment type="caution">
    <text evidence="10">The sequence shown here is derived from an EMBL/GenBank/DDBJ whole genome shotgun (WGS) entry which is preliminary data.</text>
</comment>
<keyword evidence="11" id="KW-1185">Reference proteome</keyword>
<feature type="transmembrane region" description="Helical" evidence="9">
    <location>
        <begin position="220"/>
        <end position="248"/>
    </location>
</feature>
<feature type="region of interest" description="Disordered" evidence="8">
    <location>
        <begin position="1"/>
        <end position="20"/>
    </location>
</feature>
<keyword evidence="7 9" id="KW-0472">Membrane</keyword>
<feature type="transmembrane region" description="Helical" evidence="9">
    <location>
        <begin position="335"/>
        <end position="353"/>
    </location>
</feature>
<evidence type="ECO:0000256" key="5">
    <source>
        <dbReference type="ARBA" id="ARBA00022692"/>
    </source>
</evidence>
<dbReference type="Pfam" id="PF01594">
    <property type="entry name" value="AI-2E_transport"/>
    <property type="match status" value="1"/>
</dbReference>
<organism evidence="10 11">
    <name type="scientific">Angustibacter luteus</name>
    <dbReference type="NCBI Taxonomy" id="658456"/>
    <lineage>
        <taxon>Bacteria</taxon>
        <taxon>Bacillati</taxon>
        <taxon>Actinomycetota</taxon>
        <taxon>Actinomycetes</taxon>
        <taxon>Kineosporiales</taxon>
        <taxon>Kineosporiaceae</taxon>
    </lineage>
</organism>
<keyword evidence="6 9" id="KW-1133">Transmembrane helix</keyword>
<protein>
    <submittedName>
        <fullName evidence="10">AI-2E family transporter</fullName>
    </submittedName>
</protein>
<dbReference type="InterPro" id="IPR002549">
    <property type="entry name" value="AI-2E-like"/>
</dbReference>
<evidence type="ECO:0000256" key="2">
    <source>
        <dbReference type="ARBA" id="ARBA00009773"/>
    </source>
</evidence>
<proteinExistence type="inferred from homology"/>
<dbReference type="Proteomes" id="UP001596189">
    <property type="component" value="Unassembled WGS sequence"/>
</dbReference>
<evidence type="ECO:0000256" key="1">
    <source>
        <dbReference type="ARBA" id="ARBA00004651"/>
    </source>
</evidence>
<dbReference type="PANTHER" id="PTHR21716:SF53">
    <property type="entry name" value="PERMEASE PERM-RELATED"/>
    <property type="match status" value="1"/>
</dbReference>
<evidence type="ECO:0000256" key="4">
    <source>
        <dbReference type="ARBA" id="ARBA00022475"/>
    </source>
</evidence>
<comment type="similarity">
    <text evidence="2">Belongs to the autoinducer-2 exporter (AI-2E) (TC 2.A.86) family.</text>
</comment>
<keyword evidence="3" id="KW-0813">Transport</keyword>
<dbReference type="EMBL" id="JBHSRD010000006">
    <property type="protein sequence ID" value="MFC6008807.1"/>
    <property type="molecule type" value="Genomic_DNA"/>
</dbReference>
<feature type="transmembrane region" description="Helical" evidence="9">
    <location>
        <begin position="101"/>
        <end position="119"/>
    </location>
</feature>
<evidence type="ECO:0000313" key="11">
    <source>
        <dbReference type="Proteomes" id="UP001596189"/>
    </source>
</evidence>
<feature type="transmembrane region" description="Helical" evidence="9">
    <location>
        <begin position="295"/>
        <end position="328"/>
    </location>
</feature>
<feature type="transmembrane region" description="Helical" evidence="9">
    <location>
        <begin position="365"/>
        <end position="398"/>
    </location>
</feature>
<evidence type="ECO:0000256" key="7">
    <source>
        <dbReference type="ARBA" id="ARBA00023136"/>
    </source>
</evidence>